<feature type="region of interest" description="Disordered" evidence="2">
    <location>
        <begin position="42"/>
        <end position="83"/>
    </location>
</feature>
<organism evidence="3 4">
    <name type="scientific">Eublepharis macularius</name>
    <name type="common">Leopard gecko</name>
    <name type="synonym">Cyrtodactylus macularius</name>
    <dbReference type="NCBI Taxonomy" id="481883"/>
    <lineage>
        <taxon>Eukaryota</taxon>
        <taxon>Metazoa</taxon>
        <taxon>Chordata</taxon>
        <taxon>Craniata</taxon>
        <taxon>Vertebrata</taxon>
        <taxon>Euteleostomi</taxon>
        <taxon>Lepidosauria</taxon>
        <taxon>Squamata</taxon>
        <taxon>Bifurcata</taxon>
        <taxon>Gekkota</taxon>
        <taxon>Eublepharidae</taxon>
        <taxon>Eublepharinae</taxon>
        <taxon>Eublepharis</taxon>
    </lineage>
</organism>
<proteinExistence type="predicted"/>
<gene>
    <name evidence="4" type="primary">C5H20orf96</name>
</gene>
<evidence type="ECO:0000256" key="1">
    <source>
        <dbReference type="SAM" id="Coils"/>
    </source>
</evidence>
<keyword evidence="3" id="KW-1185">Reference proteome</keyword>
<dbReference type="KEGG" id="emc:129329969"/>
<dbReference type="AlphaFoldDB" id="A0AA97L0G4"/>
<name>A0AA97L0G4_EUBMA</name>
<dbReference type="GeneID" id="129329969"/>
<accession>A0AA97L0G4</accession>
<reference evidence="4" key="1">
    <citation type="submission" date="2025-08" db="UniProtKB">
        <authorList>
            <consortium name="RefSeq"/>
        </authorList>
    </citation>
    <scope>IDENTIFICATION</scope>
    <source>
        <tissue evidence="4">Blood</tissue>
    </source>
</reference>
<dbReference type="PANTHER" id="PTHR28574:SF1">
    <property type="entry name" value="RIKEN CDNA 6820408C15 GENE"/>
    <property type="match status" value="1"/>
</dbReference>
<feature type="compositionally biased region" description="Low complexity" evidence="2">
    <location>
        <begin position="69"/>
        <end position="79"/>
    </location>
</feature>
<dbReference type="Proteomes" id="UP001190640">
    <property type="component" value="Chromosome 5"/>
</dbReference>
<feature type="coiled-coil region" evidence="1">
    <location>
        <begin position="179"/>
        <end position="318"/>
    </location>
</feature>
<evidence type="ECO:0000256" key="2">
    <source>
        <dbReference type="SAM" id="MobiDB-lite"/>
    </source>
</evidence>
<dbReference type="PANTHER" id="PTHR28574">
    <property type="entry name" value="RIKEN CDNA 6820408C15"/>
    <property type="match status" value="1"/>
</dbReference>
<sequence>MSQKTVDNLPKSFLSTLTKTDYSKWQRSKAVKKSPTFKVFLPPIEPAAGKKKEDEKSSSSKPKDKLSGKKSTSGSSLKSARFRRKSAYQRALESEMLRKSTENIKILQQLSKGKKNSLEVLKHHSHFLLEKNRGLFEDILEKDADMARCARDLLQQYDMFGAIIMTLQDSSQNQVGVAKAELEATEKMVEKNMGKLEQDLSRMNAKVQALQEELNVLRTYMDKEFPVKSVQIAFLLRSIRHLSEEQQDELEEAEEMSKQFLETVAEKTQEETERILQAVVDEKVSEYHTGLKQMAKNNRELQRQIEIQKKITADLEKDIEVLQKSTVKLRQSVQHPREVIFADVLLRRPICTPDMEIALNIPTEEDFPL</sequence>
<dbReference type="InterPro" id="IPR029236">
    <property type="entry name" value="DUF4618"/>
</dbReference>
<feature type="compositionally biased region" description="Basic and acidic residues" evidence="2">
    <location>
        <begin position="48"/>
        <end position="67"/>
    </location>
</feature>
<dbReference type="RefSeq" id="XP_054835712.1">
    <property type="nucleotide sequence ID" value="XM_054979737.1"/>
</dbReference>
<evidence type="ECO:0000313" key="3">
    <source>
        <dbReference type="Proteomes" id="UP001190640"/>
    </source>
</evidence>
<keyword evidence="1" id="KW-0175">Coiled coil</keyword>
<dbReference type="Pfam" id="PF15397">
    <property type="entry name" value="DUF4618"/>
    <property type="match status" value="1"/>
</dbReference>
<evidence type="ECO:0000313" key="4">
    <source>
        <dbReference type="RefSeq" id="XP_054835712.1"/>
    </source>
</evidence>
<protein>
    <submittedName>
        <fullName evidence="4">Uncharacterized protein C20orf96 homolog</fullName>
    </submittedName>
</protein>
<dbReference type="CTD" id="105912145"/>